<protein>
    <submittedName>
        <fullName evidence="5">Succinyldiaminopimelate transaminase</fullName>
        <ecNumber evidence="5">2.6.1.17</ecNumber>
    </submittedName>
</protein>
<dbReference type="InterPro" id="IPR015424">
    <property type="entry name" value="PyrdxlP-dep_Trfase"/>
</dbReference>
<dbReference type="InterPro" id="IPR015422">
    <property type="entry name" value="PyrdxlP-dep_Trfase_small"/>
</dbReference>
<dbReference type="InterPro" id="IPR019878">
    <property type="entry name" value="DapC_beta/gammaproteobac"/>
</dbReference>
<keyword evidence="3 5" id="KW-0808">Transferase</keyword>
<dbReference type="PANTHER" id="PTHR42832:SF3">
    <property type="entry name" value="L-GLUTAMINE--4-(METHYLSULFANYL)-2-OXOBUTANOATE AMINOTRANSFERASE"/>
    <property type="match status" value="1"/>
</dbReference>
<feature type="domain" description="Aminotransferase class I/classII large" evidence="4">
    <location>
        <begin position="31"/>
        <end position="385"/>
    </location>
</feature>
<dbReference type="NCBIfam" id="TIGR03538">
    <property type="entry name" value="DapC_gpp"/>
    <property type="match status" value="1"/>
</dbReference>
<dbReference type="GO" id="GO:0009016">
    <property type="term" value="F:succinyldiaminopimelate transaminase activity"/>
    <property type="evidence" value="ECO:0007669"/>
    <property type="project" value="UniProtKB-EC"/>
</dbReference>
<comment type="cofactor">
    <cofactor evidence="1">
        <name>pyridoxal 5'-phosphate</name>
        <dbReference type="ChEBI" id="CHEBI:597326"/>
    </cofactor>
</comment>
<evidence type="ECO:0000256" key="3">
    <source>
        <dbReference type="ARBA" id="ARBA00022679"/>
    </source>
</evidence>
<dbReference type="InterPro" id="IPR015421">
    <property type="entry name" value="PyrdxlP-dep_Trfase_major"/>
</dbReference>
<gene>
    <name evidence="5" type="primary">dapC</name>
    <name evidence="5" type="ORF">ACCI51_11605</name>
</gene>
<dbReference type="PANTHER" id="PTHR42832">
    <property type="entry name" value="AMINO ACID AMINOTRANSFERASE"/>
    <property type="match status" value="1"/>
</dbReference>
<reference evidence="5 6" key="1">
    <citation type="submission" date="2024-08" db="EMBL/GenBank/DDBJ databases">
        <authorList>
            <person name="Ishaq N."/>
        </authorList>
    </citation>
    <scope>NUCLEOTIDE SEQUENCE [LARGE SCALE GENOMIC DNA]</scope>
    <source>
        <strain evidence="5 6">JCM 30400</strain>
    </source>
</reference>
<evidence type="ECO:0000256" key="2">
    <source>
        <dbReference type="ARBA" id="ARBA00022576"/>
    </source>
</evidence>
<dbReference type="EMBL" id="JBGMEL010000010">
    <property type="protein sequence ID" value="MFA0791193.1"/>
    <property type="molecule type" value="Genomic_DNA"/>
</dbReference>
<dbReference type="RefSeq" id="WP_371843679.1">
    <property type="nucleotide sequence ID" value="NZ_JBGMEL010000010.1"/>
</dbReference>
<keyword evidence="2 5" id="KW-0032">Aminotransferase</keyword>
<evidence type="ECO:0000256" key="1">
    <source>
        <dbReference type="ARBA" id="ARBA00001933"/>
    </source>
</evidence>
<evidence type="ECO:0000259" key="4">
    <source>
        <dbReference type="Pfam" id="PF00155"/>
    </source>
</evidence>
<organism evidence="5 6">
    <name type="scientific">Microbulbifer echini</name>
    <dbReference type="NCBI Taxonomy" id="1529067"/>
    <lineage>
        <taxon>Bacteria</taxon>
        <taxon>Pseudomonadati</taxon>
        <taxon>Pseudomonadota</taxon>
        <taxon>Gammaproteobacteria</taxon>
        <taxon>Cellvibrionales</taxon>
        <taxon>Microbulbiferaceae</taxon>
        <taxon>Microbulbifer</taxon>
    </lineage>
</organism>
<comment type="caution">
    <text evidence="5">The sequence shown here is derived from an EMBL/GenBank/DDBJ whole genome shotgun (WGS) entry which is preliminary data.</text>
</comment>
<dbReference type="Pfam" id="PF00155">
    <property type="entry name" value="Aminotran_1_2"/>
    <property type="match status" value="1"/>
</dbReference>
<dbReference type="InterPro" id="IPR050881">
    <property type="entry name" value="LL-DAP_aminotransferase"/>
</dbReference>
<accession>A0ABV4NQ17</accession>
<dbReference type="EC" id="2.6.1.17" evidence="5"/>
<dbReference type="Gene3D" id="3.90.1150.10">
    <property type="entry name" value="Aspartate Aminotransferase, domain 1"/>
    <property type="match status" value="1"/>
</dbReference>
<keyword evidence="6" id="KW-1185">Reference proteome</keyword>
<name>A0ABV4NQ17_9GAMM</name>
<evidence type="ECO:0000313" key="6">
    <source>
        <dbReference type="Proteomes" id="UP001569414"/>
    </source>
</evidence>
<evidence type="ECO:0000313" key="5">
    <source>
        <dbReference type="EMBL" id="MFA0791193.1"/>
    </source>
</evidence>
<dbReference type="Proteomes" id="UP001569414">
    <property type="component" value="Unassembled WGS sequence"/>
</dbReference>
<dbReference type="SUPFAM" id="SSF53383">
    <property type="entry name" value="PLP-dependent transferases"/>
    <property type="match status" value="1"/>
</dbReference>
<dbReference type="InterPro" id="IPR004839">
    <property type="entry name" value="Aminotransferase_I/II_large"/>
</dbReference>
<sequence>MNPNLDKLQPYPFTKLQALKAGLQPARKPHIALSIGEPKHAPPQFVHSELLAHLDKIAAYPLTKGLELLRQTIADWLSVRFQLTGVCADTQVLPVNGTREALFAFAQATVSPRSKVLMPNPFYQIYEGAALLAGAEPHFINCLASANFKPDFNAIPESAWQQCELLYLCSPGNPTGALLELDDFQQLIELADRYDFTIASDECYSELYFDENTPPAGLLQACEQMGRGDYRRCVVFHSLSKRSNLPGLRSGFVAGDAQLLEKFLLYRTYHGCAMPLPNQYASIAAWRDEEHVRENRALYRQKFAAVLDVLDGCLEVQKPQASFYLWPRVGDGEQFARELYRQQNISVLPGAFLARESDGVNPGQEYVRIALVATLEECVDAAQRIGEFCRQN</sequence>
<dbReference type="Gene3D" id="3.40.640.10">
    <property type="entry name" value="Type I PLP-dependent aspartate aminotransferase-like (Major domain)"/>
    <property type="match status" value="1"/>
</dbReference>
<proteinExistence type="predicted"/>
<dbReference type="CDD" id="cd00609">
    <property type="entry name" value="AAT_like"/>
    <property type="match status" value="1"/>
</dbReference>